<reference evidence="2 3" key="1">
    <citation type="submission" date="2019-04" db="EMBL/GenBank/DDBJ databases">
        <title>Sphingobacterium olei sp. nov., isolated from oil-contaminated soil.</title>
        <authorList>
            <person name="Liu B."/>
        </authorList>
    </citation>
    <scope>NUCLEOTIDE SEQUENCE [LARGE SCALE GENOMIC DNA]</scope>
    <source>
        <strain evidence="2 3">HAL-9</strain>
    </source>
</reference>
<organism evidence="2 3">
    <name type="scientific">Sphingobacterium olei</name>
    <dbReference type="NCBI Taxonomy" id="2571155"/>
    <lineage>
        <taxon>Bacteria</taxon>
        <taxon>Pseudomonadati</taxon>
        <taxon>Bacteroidota</taxon>
        <taxon>Sphingobacteriia</taxon>
        <taxon>Sphingobacteriales</taxon>
        <taxon>Sphingobacteriaceae</taxon>
        <taxon>Sphingobacterium</taxon>
    </lineage>
</organism>
<proteinExistence type="predicted"/>
<evidence type="ECO:0000313" key="2">
    <source>
        <dbReference type="EMBL" id="TJZ53821.1"/>
    </source>
</evidence>
<keyword evidence="1" id="KW-0812">Transmembrane</keyword>
<accession>A0A4U0NHV0</accession>
<dbReference type="Proteomes" id="UP000306808">
    <property type="component" value="Unassembled WGS sequence"/>
</dbReference>
<comment type="caution">
    <text evidence="2">The sequence shown here is derived from an EMBL/GenBank/DDBJ whole genome shotgun (WGS) entry which is preliminary data.</text>
</comment>
<dbReference type="AlphaFoldDB" id="A0A4U0NHV0"/>
<dbReference type="EMBL" id="SUME01000007">
    <property type="protein sequence ID" value="TJZ53821.1"/>
    <property type="molecule type" value="Genomic_DNA"/>
</dbReference>
<feature type="transmembrane region" description="Helical" evidence="1">
    <location>
        <begin position="30"/>
        <end position="48"/>
    </location>
</feature>
<keyword evidence="1" id="KW-0472">Membrane</keyword>
<keyword evidence="3" id="KW-1185">Reference proteome</keyword>
<protein>
    <submittedName>
        <fullName evidence="2">Uncharacterized protein</fullName>
    </submittedName>
</protein>
<sequence length="60" mass="7216">MAIFNSWYYLRGRGEDIVKKRPLLFGSKKLSVYVTLLFFLVTFSWLFWGGIYSRHLFENC</sequence>
<evidence type="ECO:0000256" key="1">
    <source>
        <dbReference type="SAM" id="Phobius"/>
    </source>
</evidence>
<gene>
    <name evidence="2" type="ORF">FAZ15_16320</name>
</gene>
<evidence type="ECO:0000313" key="3">
    <source>
        <dbReference type="Proteomes" id="UP000306808"/>
    </source>
</evidence>
<name>A0A4U0NHV0_9SPHI</name>
<keyword evidence="1" id="KW-1133">Transmembrane helix</keyword>